<evidence type="ECO:0000256" key="1">
    <source>
        <dbReference type="SAM" id="MobiDB-lite"/>
    </source>
</evidence>
<proteinExistence type="predicted"/>
<evidence type="ECO:0000313" key="2">
    <source>
        <dbReference type="EMBL" id="GGL05492.1"/>
    </source>
</evidence>
<accession>A0A917VQZ4</accession>
<feature type="region of interest" description="Disordered" evidence="1">
    <location>
        <begin position="90"/>
        <end position="114"/>
    </location>
</feature>
<reference evidence="2" key="2">
    <citation type="submission" date="2020-09" db="EMBL/GenBank/DDBJ databases">
        <authorList>
            <person name="Sun Q."/>
            <person name="Zhou Y."/>
        </authorList>
    </citation>
    <scope>NUCLEOTIDE SEQUENCE</scope>
    <source>
        <strain evidence="2">CGMCC 4.3508</strain>
    </source>
</reference>
<organism evidence="2 3">
    <name type="scientific">Nocardia jinanensis</name>
    <dbReference type="NCBI Taxonomy" id="382504"/>
    <lineage>
        <taxon>Bacteria</taxon>
        <taxon>Bacillati</taxon>
        <taxon>Actinomycetota</taxon>
        <taxon>Actinomycetes</taxon>
        <taxon>Mycobacteriales</taxon>
        <taxon>Nocardiaceae</taxon>
        <taxon>Nocardia</taxon>
    </lineage>
</organism>
<comment type="caution">
    <text evidence="2">The sequence shown here is derived from an EMBL/GenBank/DDBJ whole genome shotgun (WGS) entry which is preliminary data.</text>
</comment>
<evidence type="ECO:0008006" key="4">
    <source>
        <dbReference type="Google" id="ProtNLM"/>
    </source>
</evidence>
<reference evidence="2" key="1">
    <citation type="journal article" date="2014" name="Int. J. Syst. Evol. Microbiol.">
        <title>Complete genome sequence of Corynebacterium casei LMG S-19264T (=DSM 44701T), isolated from a smear-ripened cheese.</title>
        <authorList>
            <consortium name="US DOE Joint Genome Institute (JGI-PGF)"/>
            <person name="Walter F."/>
            <person name="Albersmeier A."/>
            <person name="Kalinowski J."/>
            <person name="Ruckert C."/>
        </authorList>
    </citation>
    <scope>NUCLEOTIDE SEQUENCE</scope>
    <source>
        <strain evidence="2">CGMCC 4.3508</strain>
    </source>
</reference>
<protein>
    <recommendedName>
        <fullName evidence="4">YbaB/EbfC DNA-binding family protein</fullName>
    </recommendedName>
</protein>
<keyword evidence="3" id="KW-1185">Reference proteome</keyword>
<name>A0A917VQZ4_9NOCA</name>
<evidence type="ECO:0000313" key="3">
    <source>
        <dbReference type="Proteomes" id="UP000638263"/>
    </source>
</evidence>
<sequence>MTDRHPVTVFVLEQSRALIRAADEMLDRVDRIRARLPSPSGRVIPEVDGLGRLTDMYIAPGTIATSPSARDLADDIMAAIRDSTADAAKQHSAVLQSTTWPDIPDMPEVRRRRL</sequence>
<dbReference type="EMBL" id="BMMH01000003">
    <property type="protein sequence ID" value="GGL05492.1"/>
    <property type="molecule type" value="Genomic_DNA"/>
</dbReference>
<dbReference type="Proteomes" id="UP000638263">
    <property type="component" value="Unassembled WGS sequence"/>
</dbReference>
<dbReference type="AlphaFoldDB" id="A0A917VQZ4"/>
<gene>
    <name evidence="2" type="ORF">GCM10011588_20000</name>
</gene>